<feature type="compositionally biased region" description="Basic residues" evidence="1">
    <location>
        <begin position="241"/>
        <end position="250"/>
    </location>
</feature>
<protein>
    <submittedName>
        <fullName evidence="2">Uncharacterized protein</fullName>
    </submittedName>
</protein>
<feature type="compositionally biased region" description="Acidic residues" evidence="1">
    <location>
        <begin position="300"/>
        <end position="385"/>
    </location>
</feature>
<feature type="region of interest" description="Disordered" evidence="1">
    <location>
        <begin position="102"/>
        <end position="125"/>
    </location>
</feature>
<dbReference type="Ensembl" id="ENSFCTT00005090219.1">
    <property type="protein sequence ID" value="ENSFCTP00005060437.1"/>
    <property type="gene ID" value="ENSFCTG00005032639.1"/>
</dbReference>
<feature type="compositionally biased region" description="Basic residues" evidence="1">
    <location>
        <begin position="263"/>
        <end position="279"/>
    </location>
</feature>
<gene>
    <name evidence="2" type="primary">FILIP1</name>
</gene>
<feature type="compositionally biased region" description="Basic and acidic residues" evidence="1">
    <location>
        <begin position="209"/>
        <end position="222"/>
    </location>
</feature>
<evidence type="ECO:0000313" key="2">
    <source>
        <dbReference type="Ensembl" id="ENSFCTP00005060437.1"/>
    </source>
</evidence>
<name>A0ABI8AMC1_FELCA</name>
<keyword evidence="3" id="KW-1185">Reference proteome</keyword>
<feature type="compositionally biased region" description="Basic and acidic residues" evidence="1">
    <location>
        <begin position="386"/>
        <end position="407"/>
    </location>
</feature>
<dbReference type="GeneTree" id="ENSGT00940000166434"/>
<evidence type="ECO:0000313" key="3">
    <source>
        <dbReference type="Proteomes" id="UP000823872"/>
    </source>
</evidence>
<dbReference type="PANTHER" id="PTHR42968">
    <property type="entry name" value="WD REPEAT-CONTAINING"/>
    <property type="match status" value="1"/>
</dbReference>
<organism evidence="2 3">
    <name type="scientific">Felis catus</name>
    <name type="common">Cat</name>
    <name type="synonym">Felis silvestris catus</name>
    <dbReference type="NCBI Taxonomy" id="9685"/>
    <lineage>
        <taxon>Eukaryota</taxon>
        <taxon>Metazoa</taxon>
        <taxon>Chordata</taxon>
        <taxon>Craniata</taxon>
        <taxon>Vertebrata</taxon>
        <taxon>Euteleostomi</taxon>
        <taxon>Mammalia</taxon>
        <taxon>Eutheria</taxon>
        <taxon>Laurasiatheria</taxon>
        <taxon>Carnivora</taxon>
        <taxon>Feliformia</taxon>
        <taxon>Felidae</taxon>
        <taxon>Felinae</taxon>
        <taxon>Felis</taxon>
    </lineage>
</organism>
<dbReference type="Proteomes" id="UP000823872">
    <property type="component" value="Chromosome E2"/>
</dbReference>
<feature type="compositionally biased region" description="Basic and acidic residues" evidence="1">
    <location>
        <begin position="230"/>
        <end position="240"/>
    </location>
</feature>
<sequence>MGVAKKKSKRTKEERIQAVRKLDMEKGIRSEEKEASSRLKDIRKKESNLFRILAKTIRKMSIVLPEETEICEEERSFMTGKSEMDGQKWEFFKEQGEIMKEEKELGQEEGKVEDDRLATKERTLTDGESLKENQKLLQKVQGKILLDRVQVESILKEVQEQNMLGKKQLKKLLRRIEKNKLKKTPLKWLLENIRDTLFEGLSESFIGKEIKEGPTKKGKEEESITEEEKEGILPRKEKGKYVIKKKKKKVSLSEEKLKENLAKKHKKQSSSQRRRKGKRLTQENERLSKKKKEGPHEEESLSEEEEEESLSEEEEKESLSEEEESLNEEEEESLSQEEEESLSQEEEESLSQEEEEHLSQGEEESLSQEEEESLSQEEEESLSQEETEKIEKREKEEERQKDGESRLMEVILPEEGVLKTELSKEEVSLSKLTIEDESLAEKRKGTTRRKMPFKKERLLDGKRDPTLRDKVMWPTVLKSPFKMPLPVALEKQRMPRKVLGDHLDFKGQESQLLGAHPETSSWRRQEDVLLEKARGMFLQGRGTGLQAQIPEGLHRPESHLSDMIRKPQKPEHRPKGDMWKWFLKSRDLPMGKTEGQVVGPALASAPSLTSAPAERPRYSEASFSDEDWINNALIRLEAGEQLSRNSFQRLHQLLRNFTSKGYLKWMHLYNLKAIAKHFRKNLEVSHADISQPYKDVLSPVHLKGIPPIRRKEKWSRLEPFPVVEAVLPLAATRPQTPHRLSWPLLDESYRKKQAQQLSSAVKQMLNLYPVRKDVPTTVYPSVDIKSLDLIFQKDFQVLREKGELSKFHKAEKEVLPIPSPVFPSTTKRIQVPKAINWHLLGEPYRSARVQQLSNALKEMEMQHFYPIAHEIFTGAHDSVDKQTLALMFQKDLRAFKGKDRPLTLPKLKKAQPVSKKKEKLPQWETFVALYYVLRTLQQRYAKDRTAWMEQFYQLMDLYQFKSPQIQRLLLQLLQREALQPQETIYKKALKAKELVLGERLFCGLFCGHSCAPAGPLKFHDVVPLPGKSKVHTIQPVGIAQYGFLELAWKSLPQVSPYLIERLPNISTPTL</sequence>
<dbReference type="PANTHER" id="PTHR42968:SF28">
    <property type="entry name" value="WD REPEAT DOMAIN 87"/>
    <property type="match status" value="1"/>
</dbReference>
<accession>A0ABI8AMC1</accession>
<evidence type="ECO:0000256" key="1">
    <source>
        <dbReference type="SAM" id="MobiDB-lite"/>
    </source>
</evidence>
<feature type="region of interest" description="Disordered" evidence="1">
    <location>
        <begin position="209"/>
        <end position="408"/>
    </location>
</feature>
<proteinExistence type="predicted"/>
<reference evidence="2" key="3">
    <citation type="submission" date="2025-09" db="UniProtKB">
        <authorList>
            <consortium name="Ensembl"/>
        </authorList>
    </citation>
    <scope>IDENTIFICATION</scope>
    <source>
        <strain evidence="2">breed Abyssinian</strain>
    </source>
</reference>
<reference evidence="2 3" key="1">
    <citation type="submission" date="2021-02" db="EMBL/GenBank/DDBJ databases">
        <title>Safari Cat Assemblies.</title>
        <authorList>
            <person name="Bredemeyer K.R."/>
            <person name="Murphy W.J."/>
        </authorList>
    </citation>
    <scope>NUCLEOTIDE SEQUENCE [LARGE SCALE GENOMIC DNA]</scope>
</reference>
<reference evidence="2" key="2">
    <citation type="submission" date="2025-08" db="UniProtKB">
        <authorList>
            <consortium name="Ensembl"/>
        </authorList>
    </citation>
    <scope>IDENTIFICATION</scope>
    <source>
        <strain evidence="2">breed Abyssinian</strain>
    </source>
</reference>
<feature type="compositionally biased region" description="Basic and acidic residues" evidence="1">
    <location>
        <begin position="251"/>
        <end position="262"/>
    </location>
</feature>